<gene>
    <name evidence="2" type="ORF">OV079_14110</name>
</gene>
<comment type="caution">
    <text evidence="2">The sequence shown here is derived from an EMBL/GenBank/DDBJ whole genome shotgun (WGS) entry which is preliminary data.</text>
</comment>
<reference evidence="2" key="1">
    <citation type="submission" date="2022-11" db="EMBL/GenBank/DDBJ databases">
        <title>Minimal conservation of predation-associated metabolite biosynthetic gene clusters underscores biosynthetic potential of Myxococcota including descriptions for ten novel species: Archangium lansinium sp. nov., Myxococcus landrumus sp. nov., Nannocystis bai.</title>
        <authorList>
            <person name="Ahearne A."/>
            <person name="Stevens C."/>
            <person name="Phillips K."/>
        </authorList>
    </citation>
    <scope>NUCLEOTIDE SEQUENCE</scope>
    <source>
        <strain evidence="2">Na p29</strain>
    </source>
</reference>
<dbReference type="InterPro" id="IPR011032">
    <property type="entry name" value="GroES-like_sf"/>
</dbReference>
<sequence>MLELDDELVSSVVELDVDPVVVLVLDDELELEVVSSVVFGSEVVSGGSEVAGVLVEVGSTLVVSTGVVLVPDRPTCRWWCRWCRAWCQAWCRAWCSGSSRWSAGWSQTRRTRWSGCRRRRSRRAPREARRTAPLASHEG</sequence>
<dbReference type="AlphaFoldDB" id="A0A9X3EW41"/>
<evidence type="ECO:0000256" key="1">
    <source>
        <dbReference type="SAM" id="MobiDB-lite"/>
    </source>
</evidence>
<dbReference type="RefSeq" id="WP_267768956.1">
    <property type="nucleotide sequence ID" value="NZ_JAPNKE010000002.1"/>
</dbReference>
<dbReference type="Proteomes" id="UP001150924">
    <property type="component" value="Unassembled WGS sequence"/>
</dbReference>
<proteinExistence type="predicted"/>
<dbReference type="EMBL" id="JAPNKE010000002">
    <property type="protein sequence ID" value="MCY1006663.1"/>
    <property type="molecule type" value="Genomic_DNA"/>
</dbReference>
<keyword evidence="3" id="KW-1185">Reference proteome</keyword>
<protein>
    <submittedName>
        <fullName evidence="2">Uncharacterized protein</fullName>
    </submittedName>
</protein>
<name>A0A9X3EW41_9BACT</name>
<dbReference type="SUPFAM" id="SSF50129">
    <property type="entry name" value="GroES-like"/>
    <property type="match status" value="1"/>
</dbReference>
<evidence type="ECO:0000313" key="2">
    <source>
        <dbReference type="EMBL" id="MCY1006663.1"/>
    </source>
</evidence>
<organism evidence="2 3">
    <name type="scientific">Nannocystis pusilla</name>
    <dbReference type="NCBI Taxonomy" id="889268"/>
    <lineage>
        <taxon>Bacteria</taxon>
        <taxon>Pseudomonadati</taxon>
        <taxon>Myxococcota</taxon>
        <taxon>Polyangia</taxon>
        <taxon>Nannocystales</taxon>
        <taxon>Nannocystaceae</taxon>
        <taxon>Nannocystis</taxon>
    </lineage>
</organism>
<feature type="region of interest" description="Disordered" evidence="1">
    <location>
        <begin position="117"/>
        <end position="139"/>
    </location>
</feature>
<evidence type="ECO:0000313" key="3">
    <source>
        <dbReference type="Proteomes" id="UP001150924"/>
    </source>
</evidence>
<accession>A0A9X3EW41</accession>